<sequence>MSNGDIVAMATFSRYRTAPGAGTLAAFLLVLIFGSPAYVRWVQSNTDEGSAGGWFMRLLAWPAWRFDAQDSVQSLIADDIKAILVVLLTWGFMVLLPGSQLARARGGGSQFLAGWAAYIFAGAFAALLAAFVQTNPTVLGAFNAAGSGAIYGFFVGWIVGAAALGGYRGTSS</sequence>
<dbReference type="EMBL" id="BONY01000014">
    <property type="protein sequence ID" value="GIH04687.1"/>
    <property type="molecule type" value="Genomic_DNA"/>
</dbReference>
<proteinExistence type="predicted"/>
<keyword evidence="1" id="KW-1133">Transmembrane helix</keyword>
<feature type="transmembrane region" description="Helical" evidence="1">
    <location>
        <begin position="111"/>
        <end position="132"/>
    </location>
</feature>
<feature type="transmembrane region" description="Helical" evidence="1">
    <location>
        <begin position="21"/>
        <end position="39"/>
    </location>
</feature>
<organism evidence="2 3">
    <name type="scientific">Rhizocola hellebori</name>
    <dbReference type="NCBI Taxonomy" id="1392758"/>
    <lineage>
        <taxon>Bacteria</taxon>
        <taxon>Bacillati</taxon>
        <taxon>Actinomycetota</taxon>
        <taxon>Actinomycetes</taxon>
        <taxon>Micromonosporales</taxon>
        <taxon>Micromonosporaceae</taxon>
        <taxon>Rhizocola</taxon>
    </lineage>
</organism>
<comment type="caution">
    <text evidence="2">The sequence shown here is derived from an EMBL/GenBank/DDBJ whole genome shotgun (WGS) entry which is preliminary data.</text>
</comment>
<keyword evidence="3" id="KW-1185">Reference proteome</keyword>
<gene>
    <name evidence="2" type="ORF">Rhe02_27540</name>
</gene>
<dbReference type="AlphaFoldDB" id="A0A8J3Q7I5"/>
<feature type="transmembrane region" description="Helical" evidence="1">
    <location>
        <begin position="80"/>
        <end position="99"/>
    </location>
</feature>
<reference evidence="2" key="1">
    <citation type="submission" date="2021-01" db="EMBL/GenBank/DDBJ databases">
        <title>Whole genome shotgun sequence of Rhizocola hellebori NBRC 109834.</title>
        <authorList>
            <person name="Komaki H."/>
            <person name="Tamura T."/>
        </authorList>
    </citation>
    <scope>NUCLEOTIDE SEQUENCE</scope>
    <source>
        <strain evidence="2">NBRC 109834</strain>
    </source>
</reference>
<feature type="transmembrane region" description="Helical" evidence="1">
    <location>
        <begin position="144"/>
        <end position="167"/>
    </location>
</feature>
<keyword evidence="1" id="KW-0812">Transmembrane</keyword>
<dbReference type="Proteomes" id="UP000612899">
    <property type="component" value="Unassembled WGS sequence"/>
</dbReference>
<accession>A0A8J3Q7I5</accession>
<protein>
    <submittedName>
        <fullName evidence="2">Uncharacterized protein</fullName>
    </submittedName>
</protein>
<name>A0A8J3Q7I5_9ACTN</name>
<evidence type="ECO:0000256" key="1">
    <source>
        <dbReference type="SAM" id="Phobius"/>
    </source>
</evidence>
<keyword evidence="1" id="KW-0472">Membrane</keyword>
<evidence type="ECO:0000313" key="3">
    <source>
        <dbReference type="Proteomes" id="UP000612899"/>
    </source>
</evidence>
<evidence type="ECO:0000313" key="2">
    <source>
        <dbReference type="EMBL" id="GIH04687.1"/>
    </source>
</evidence>